<dbReference type="PANTHER" id="PTHR46553:SF3">
    <property type="entry name" value="ADENINE NUCLEOTIDE ALPHA HYDROLASES-LIKE SUPERFAMILY PROTEIN"/>
    <property type="match status" value="1"/>
</dbReference>
<sequence length="161" mass="16629">MSTNAGAPVVRPRIVVGVDGSEPSREALRWAVRQAGLVTGDVVPQIQAVIVWDFPAPYGFGAPPLPGWNAQEVARGVIDQALSETFGENVPGNLVPVVREGSAAQVLIGLSEGALMTVVGSRGHGGFTGMLIGSVSAKVAEHAHSPVLVVHGDQDRRPDAA</sequence>
<evidence type="ECO:0000256" key="1">
    <source>
        <dbReference type="ARBA" id="ARBA00008791"/>
    </source>
</evidence>
<dbReference type="RefSeq" id="WP_214159938.1">
    <property type="nucleotide sequence ID" value="NZ_JAHBAY010000017.1"/>
</dbReference>
<gene>
    <name evidence="3" type="ORF">KIH74_30905</name>
</gene>
<comment type="caution">
    <text evidence="3">The sequence shown here is derived from an EMBL/GenBank/DDBJ whole genome shotgun (WGS) entry which is preliminary data.</text>
</comment>
<proteinExistence type="inferred from homology"/>
<dbReference type="PRINTS" id="PR01438">
    <property type="entry name" value="UNVRSLSTRESS"/>
</dbReference>
<comment type="similarity">
    <text evidence="1">Belongs to the universal stress protein A family.</text>
</comment>
<dbReference type="InterPro" id="IPR006016">
    <property type="entry name" value="UspA"/>
</dbReference>
<dbReference type="Gene3D" id="3.40.50.620">
    <property type="entry name" value="HUPs"/>
    <property type="match status" value="1"/>
</dbReference>
<dbReference type="InterPro" id="IPR006015">
    <property type="entry name" value="Universal_stress_UspA"/>
</dbReference>
<dbReference type="PANTHER" id="PTHR46553">
    <property type="entry name" value="ADENINE NUCLEOTIDE ALPHA HYDROLASES-LIKE SUPERFAMILY PROTEIN"/>
    <property type="match status" value="1"/>
</dbReference>
<reference evidence="3 4" key="1">
    <citation type="submission" date="2021-05" db="EMBL/GenBank/DDBJ databases">
        <title>Kineosporia and Streptomyces sp. nov. two new marine actinobacteria isolated from Coral.</title>
        <authorList>
            <person name="Buangrab K."/>
            <person name="Sutthacheep M."/>
            <person name="Yeemin T."/>
            <person name="Harunari E."/>
            <person name="Igarashi Y."/>
            <person name="Kanchanasin P."/>
            <person name="Tanasupawat S."/>
            <person name="Phongsopitanun W."/>
        </authorList>
    </citation>
    <scope>NUCLEOTIDE SEQUENCE [LARGE SCALE GENOMIC DNA]</scope>
    <source>
        <strain evidence="3 4">J2-2</strain>
    </source>
</reference>
<dbReference type="Proteomes" id="UP001197247">
    <property type="component" value="Unassembled WGS sequence"/>
</dbReference>
<dbReference type="InterPro" id="IPR014729">
    <property type="entry name" value="Rossmann-like_a/b/a_fold"/>
</dbReference>
<dbReference type="EMBL" id="JAHBAY010000017">
    <property type="protein sequence ID" value="MBT0773396.1"/>
    <property type="molecule type" value="Genomic_DNA"/>
</dbReference>
<evidence type="ECO:0000313" key="4">
    <source>
        <dbReference type="Proteomes" id="UP001197247"/>
    </source>
</evidence>
<evidence type="ECO:0000313" key="3">
    <source>
        <dbReference type="EMBL" id="MBT0773396.1"/>
    </source>
</evidence>
<feature type="domain" description="UspA" evidence="2">
    <location>
        <begin position="13"/>
        <end position="151"/>
    </location>
</feature>
<name>A0ABS5TRI0_9ACTN</name>
<keyword evidence="4" id="KW-1185">Reference proteome</keyword>
<dbReference type="Pfam" id="PF00582">
    <property type="entry name" value="Usp"/>
    <property type="match status" value="1"/>
</dbReference>
<dbReference type="SUPFAM" id="SSF52402">
    <property type="entry name" value="Adenine nucleotide alpha hydrolases-like"/>
    <property type="match status" value="1"/>
</dbReference>
<organism evidence="3 4">
    <name type="scientific">Kineosporia corallincola</name>
    <dbReference type="NCBI Taxonomy" id="2835133"/>
    <lineage>
        <taxon>Bacteria</taxon>
        <taxon>Bacillati</taxon>
        <taxon>Actinomycetota</taxon>
        <taxon>Actinomycetes</taxon>
        <taxon>Kineosporiales</taxon>
        <taxon>Kineosporiaceae</taxon>
        <taxon>Kineosporia</taxon>
    </lineage>
</organism>
<accession>A0ABS5TRI0</accession>
<evidence type="ECO:0000259" key="2">
    <source>
        <dbReference type="Pfam" id="PF00582"/>
    </source>
</evidence>
<protein>
    <submittedName>
        <fullName evidence="3">Universal stress protein</fullName>
    </submittedName>
</protein>